<reference evidence="1 2" key="1">
    <citation type="journal article" date="2015" name="Nature">
        <title>rRNA introns, odd ribosomes, and small enigmatic genomes across a large radiation of phyla.</title>
        <authorList>
            <person name="Brown C.T."/>
            <person name="Hug L.A."/>
            <person name="Thomas B.C."/>
            <person name="Sharon I."/>
            <person name="Castelle C.J."/>
            <person name="Singh A."/>
            <person name="Wilkins M.J."/>
            <person name="Williams K.H."/>
            <person name="Banfield J.F."/>
        </authorList>
    </citation>
    <scope>NUCLEOTIDE SEQUENCE [LARGE SCALE GENOMIC DNA]</scope>
</reference>
<evidence type="ECO:0000313" key="2">
    <source>
        <dbReference type="Proteomes" id="UP000034846"/>
    </source>
</evidence>
<dbReference type="Proteomes" id="UP000034846">
    <property type="component" value="Unassembled WGS sequence"/>
</dbReference>
<organism evidence="1 2">
    <name type="scientific">Candidatus Uhrbacteria bacterium GW2011_GWD2_52_7</name>
    <dbReference type="NCBI Taxonomy" id="1618989"/>
    <lineage>
        <taxon>Bacteria</taxon>
        <taxon>Candidatus Uhriibacteriota</taxon>
    </lineage>
</organism>
<gene>
    <name evidence="1" type="ORF">UY72_C0044G0011</name>
</gene>
<name>A0A0G2AAP6_9BACT</name>
<proteinExistence type="predicted"/>
<dbReference type="EMBL" id="LCRD01000044">
    <property type="protein sequence ID" value="KKW29454.1"/>
    <property type="molecule type" value="Genomic_DNA"/>
</dbReference>
<comment type="caution">
    <text evidence="1">The sequence shown here is derived from an EMBL/GenBank/DDBJ whole genome shotgun (WGS) entry which is preliminary data.</text>
</comment>
<dbReference type="AlphaFoldDB" id="A0A0G2AAP6"/>
<accession>A0A0G2AAP6</accession>
<sequence>MQCRFFCPECRENFNRELTDEEIQSGFAFSEKEMCPDCKEELSDTYFITKKKAKQFLIADAALRGERWLKDNGFWNNPEDLFEDARSHAWIIVGGDWLVP</sequence>
<protein>
    <submittedName>
        <fullName evidence="1">Uncharacterized protein</fullName>
    </submittedName>
</protein>
<evidence type="ECO:0000313" key="1">
    <source>
        <dbReference type="EMBL" id="KKW29454.1"/>
    </source>
</evidence>